<dbReference type="SUPFAM" id="SSF51445">
    <property type="entry name" value="(Trans)glycosidases"/>
    <property type="match status" value="1"/>
</dbReference>
<dbReference type="InterPro" id="IPR014756">
    <property type="entry name" value="Ig_E-set"/>
</dbReference>
<dbReference type="GO" id="GO:0004553">
    <property type="term" value="F:hydrolase activity, hydrolyzing O-glycosyl compounds"/>
    <property type="evidence" value="ECO:0007669"/>
    <property type="project" value="InterPro"/>
</dbReference>
<dbReference type="SUPFAM" id="SSF51011">
    <property type="entry name" value="Glycosyl hydrolase domain"/>
    <property type="match status" value="1"/>
</dbReference>
<dbReference type="Gene3D" id="2.60.40.10">
    <property type="entry name" value="Immunoglobulins"/>
    <property type="match status" value="1"/>
</dbReference>
<reference evidence="5" key="1">
    <citation type="submission" date="2020-10" db="EMBL/GenBank/DDBJ databases">
        <authorList>
            <person name="Gilroy R."/>
        </authorList>
    </citation>
    <scope>NUCLEOTIDE SEQUENCE</scope>
    <source>
        <strain evidence="5">USAMLcec3-3695</strain>
    </source>
</reference>
<dbReference type="PANTHER" id="PTHR10357:SF210">
    <property type="entry name" value="MALTODEXTRIN GLUCOSIDASE"/>
    <property type="match status" value="1"/>
</dbReference>
<dbReference type="Gene3D" id="2.60.40.1180">
    <property type="entry name" value="Golgi alpha-mannosidase II"/>
    <property type="match status" value="1"/>
</dbReference>
<dbReference type="SUPFAM" id="SSF81296">
    <property type="entry name" value="E set domains"/>
    <property type="match status" value="1"/>
</dbReference>
<keyword evidence="3" id="KW-0326">Glycosidase</keyword>
<dbReference type="AlphaFoldDB" id="A0A9D1SE97"/>
<proteinExistence type="inferred from homology"/>
<dbReference type="PANTHER" id="PTHR10357">
    <property type="entry name" value="ALPHA-AMYLASE FAMILY MEMBER"/>
    <property type="match status" value="1"/>
</dbReference>
<dbReference type="CDD" id="cd02857">
    <property type="entry name" value="E_set_CDase_PDE_N"/>
    <property type="match status" value="1"/>
</dbReference>
<dbReference type="EMBL" id="DVNB01000040">
    <property type="protein sequence ID" value="HIU56916.1"/>
    <property type="molecule type" value="Genomic_DNA"/>
</dbReference>
<gene>
    <name evidence="5" type="ORF">IAA61_03760</name>
</gene>
<reference evidence="5" key="2">
    <citation type="journal article" date="2021" name="PeerJ">
        <title>Extensive microbial diversity within the chicken gut microbiome revealed by metagenomics and culture.</title>
        <authorList>
            <person name="Gilroy R."/>
            <person name="Ravi A."/>
            <person name="Getino M."/>
            <person name="Pursley I."/>
            <person name="Horton D.L."/>
            <person name="Alikhan N.F."/>
            <person name="Baker D."/>
            <person name="Gharbi K."/>
            <person name="Hall N."/>
            <person name="Watson M."/>
            <person name="Adriaenssens E.M."/>
            <person name="Foster-Nyarko E."/>
            <person name="Jarju S."/>
            <person name="Secka A."/>
            <person name="Antonio M."/>
            <person name="Oren A."/>
            <person name="Chaudhuri R.R."/>
            <person name="La Ragione R."/>
            <person name="Hildebrand F."/>
            <person name="Pallen M.J."/>
        </authorList>
    </citation>
    <scope>NUCLEOTIDE SEQUENCE</scope>
    <source>
        <strain evidence="5">USAMLcec3-3695</strain>
    </source>
</reference>
<dbReference type="InterPro" id="IPR045857">
    <property type="entry name" value="O16G_dom_2"/>
</dbReference>
<dbReference type="InterPro" id="IPR004185">
    <property type="entry name" value="Glyco_hydro_13_lg-like_dom"/>
</dbReference>
<accession>A0A9D1SE97</accession>
<dbReference type="Pfam" id="PF00128">
    <property type="entry name" value="Alpha-amylase"/>
    <property type="match status" value="1"/>
</dbReference>
<organism evidence="5 6">
    <name type="scientific">Candidatus Ornithomonoglobus merdipullorum</name>
    <dbReference type="NCBI Taxonomy" id="2840895"/>
    <lineage>
        <taxon>Bacteria</taxon>
        <taxon>Bacillati</taxon>
        <taxon>Bacillota</taxon>
        <taxon>Clostridia</taxon>
        <taxon>Candidatus Ornithomonoglobus</taxon>
    </lineage>
</organism>
<evidence type="ECO:0000313" key="5">
    <source>
        <dbReference type="EMBL" id="HIU56916.1"/>
    </source>
</evidence>
<name>A0A9D1SE97_9FIRM</name>
<evidence type="ECO:0000259" key="4">
    <source>
        <dbReference type="SMART" id="SM00642"/>
    </source>
</evidence>
<feature type="domain" description="Glycosyl hydrolase family 13 catalytic" evidence="4">
    <location>
        <begin position="140"/>
        <end position="553"/>
    </location>
</feature>
<evidence type="ECO:0000256" key="3">
    <source>
        <dbReference type="ARBA" id="ARBA00023295"/>
    </source>
</evidence>
<dbReference type="InterPro" id="IPR006047">
    <property type="entry name" value="GH13_cat_dom"/>
</dbReference>
<comment type="caution">
    <text evidence="5">The sequence shown here is derived from an EMBL/GenBank/DDBJ whole genome shotgun (WGS) entry which is preliminary data.</text>
</comment>
<evidence type="ECO:0000256" key="2">
    <source>
        <dbReference type="ARBA" id="ARBA00022801"/>
    </source>
</evidence>
<dbReference type="Gene3D" id="3.90.400.10">
    <property type="entry name" value="Oligo-1,6-glucosidase, Domain 2"/>
    <property type="match status" value="1"/>
</dbReference>
<evidence type="ECO:0000313" key="6">
    <source>
        <dbReference type="Proteomes" id="UP000824109"/>
    </source>
</evidence>
<evidence type="ECO:0000256" key="1">
    <source>
        <dbReference type="ARBA" id="ARBA00008061"/>
    </source>
</evidence>
<dbReference type="GO" id="GO:0005975">
    <property type="term" value="P:carbohydrate metabolic process"/>
    <property type="evidence" value="ECO:0007669"/>
    <property type="project" value="InterPro"/>
</dbReference>
<dbReference type="Gene3D" id="3.20.20.80">
    <property type="entry name" value="Glycosidases"/>
    <property type="match status" value="1"/>
</dbReference>
<keyword evidence="2 5" id="KW-0378">Hydrolase</keyword>
<protein>
    <submittedName>
        <fullName evidence="5">Glycoside hydrolase family 13 protein</fullName>
    </submittedName>
</protein>
<dbReference type="SMART" id="SM00642">
    <property type="entry name" value="Aamy"/>
    <property type="match status" value="1"/>
</dbReference>
<dbReference type="InterPro" id="IPR017853">
    <property type="entry name" value="GH"/>
</dbReference>
<dbReference type="Proteomes" id="UP000824109">
    <property type="component" value="Unassembled WGS sequence"/>
</dbReference>
<dbReference type="CDD" id="cd11338">
    <property type="entry name" value="AmyAc_CMD"/>
    <property type="match status" value="1"/>
</dbReference>
<comment type="similarity">
    <text evidence="1">Belongs to the glycosyl hydrolase 13 family.</text>
</comment>
<dbReference type="InterPro" id="IPR013783">
    <property type="entry name" value="Ig-like_fold"/>
</dbReference>
<dbReference type="InterPro" id="IPR013780">
    <property type="entry name" value="Glyco_hydro_b"/>
</dbReference>
<sequence>MEIEHNSRQEFFRSPFGAVTCGTEVRLRLSANGMGIPRAVKLIYKTDGGEETYHDMPYVFSILGSCIYETTIRVPDMAGLIWYYFQLETDNGVVYYGNNSENLGGKGETSFQSPSHSFQITVYDEKYKTPEWFKDAIAYQIFPDRFYNGNEDGSFLYEGDDMIPRKWGEQPYYKAEQFGGDYKNNDFFGGNLKGIIKKLPYLEELGITVIYLNPIFRSCSNHKYNTGNYEEIDPMFGDERTFKELCIKAKERGIRIILDGVFNHTGSDSKYFNKYGNYDSVGAYQSKDSPYYSWYNFVEYPDVYESWWGIDTLPQIVETSPELRKYLLSGKNAIIKKWLRCGASGWRLDVVDELPDFFVKELRENVKKTDPDAVIIGEVWEDASNKIAYGERRQYFYGEELDSVMNYPLRNALIDFALCRIDAYEFNRRIMSLKENYPMPAFYSLLNMLSSHDVERIVTLMGGVPNRHEIGREEQAAFSLNGYALNMARKKVKQLIGMIMTMPGVPCLFYGDELGVQGYGDPFCRSTFPWDSMDEVDPGAEMRNWVKALTCLRKSSKAFSTGEFNYVYRIGYTYAYIREYEDEKYIVLVNFDSTYKDIRLDAAKYGVTGLKAMLSTDSANSEYESCDGVFFIKTPPQSLVIFKEV</sequence>